<evidence type="ECO:0000256" key="3">
    <source>
        <dbReference type="ARBA" id="ARBA00022692"/>
    </source>
</evidence>
<name>A0AAW9QHV1_9BURK</name>
<keyword evidence="5 7" id="KW-0472">Membrane</keyword>
<feature type="transmembrane region" description="Helical" evidence="7">
    <location>
        <begin position="171"/>
        <end position="198"/>
    </location>
</feature>
<keyword evidence="4 7" id="KW-1133">Transmembrane helix</keyword>
<dbReference type="PANTHER" id="PTHR30213:SF1">
    <property type="entry name" value="INNER MEMBRANE PROTEIN YHJD"/>
    <property type="match status" value="1"/>
</dbReference>
<gene>
    <name evidence="8" type="ORF">V4F39_11980</name>
</gene>
<feature type="transmembrane region" description="Helical" evidence="7">
    <location>
        <begin position="218"/>
        <end position="235"/>
    </location>
</feature>
<organism evidence="8 9">
    <name type="scientific">Aquincola agrisoli</name>
    <dbReference type="NCBI Taxonomy" id="3119538"/>
    <lineage>
        <taxon>Bacteria</taxon>
        <taxon>Pseudomonadati</taxon>
        <taxon>Pseudomonadota</taxon>
        <taxon>Betaproteobacteria</taxon>
        <taxon>Burkholderiales</taxon>
        <taxon>Sphaerotilaceae</taxon>
        <taxon>Aquincola</taxon>
    </lineage>
</organism>
<dbReference type="GO" id="GO:0005886">
    <property type="term" value="C:plasma membrane"/>
    <property type="evidence" value="ECO:0007669"/>
    <property type="project" value="UniProtKB-SubCell"/>
</dbReference>
<evidence type="ECO:0000313" key="9">
    <source>
        <dbReference type="Proteomes" id="UP001336250"/>
    </source>
</evidence>
<feature type="transmembrane region" description="Helical" evidence="7">
    <location>
        <begin position="129"/>
        <end position="150"/>
    </location>
</feature>
<comment type="caution">
    <text evidence="8">The sequence shown here is derived from an EMBL/GenBank/DDBJ whole genome shotgun (WGS) entry which is preliminary data.</text>
</comment>
<dbReference type="PIRSF" id="PIRSF035875">
    <property type="entry name" value="RNase_BN"/>
    <property type="match status" value="1"/>
</dbReference>
<keyword evidence="2" id="KW-1003">Cell membrane</keyword>
<sequence length="321" mass="33731">MNDRHDTRAAAPPAPSTPHAPAAGWRGLLERGMAWLPVRIALAAFNRFSDANGASHGAAVAFYAAFSIAPMLVVVTSVMVWVLGDSSAQAAVLDTLANLIGPRETEVLQGLLSQAAARLSQQNTAWGSWLALATTLVGATGVFVEMRAALQAMLEEKPAGAAWWRLLRVRLLAAGMVLGCGFLLSVAMVVQTAALVGLRWLAGSWPLLAPLLALVESVWSWAVITVLFAGMIHWLPITRLPKRHALIGAAVASGLFMLGRYGISLYVATTATQSALGAAGSFAALLVWVYWSSQIFLFGAAVAVEIGALARAGADPQGQRV</sequence>
<accession>A0AAW9QHV1</accession>
<dbReference type="EMBL" id="JAZIBG010000028">
    <property type="protein sequence ID" value="MEF7614630.1"/>
    <property type="molecule type" value="Genomic_DNA"/>
</dbReference>
<dbReference type="Pfam" id="PF03631">
    <property type="entry name" value="Virul_fac_BrkB"/>
    <property type="match status" value="1"/>
</dbReference>
<evidence type="ECO:0000256" key="2">
    <source>
        <dbReference type="ARBA" id="ARBA00022475"/>
    </source>
</evidence>
<proteinExistence type="predicted"/>
<evidence type="ECO:0000256" key="1">
    <source>
        <dbReference type="ARBA" id="ARBA00004651"/>
    </source>
</evidence>
<dbReference type="AlphaFoldDB" id="A0AAW9QHV1"/>
<protein>
    <submittedName>
        <fullName evidence="8">YihY/virulence factor BrkB family protein</fullName>
    </submittedName>
</protein>
<reference evidence="8 9" key="1">
    <citation type="submission" date="2024-02" db="EMBL/GenBank/DDBJ databases">
        <title>Genome sequence of Aquincola sp. MAHUQ-54.</title>
        <authorList>
            <person name="Huq M.A."/>
        </authorList>
    </citation>
    <scope>NUCLEOTIDE SEQUENCE [LARGE SCALE GENOMIC DNA]</scope>
    <source>
        <strain evidence="8 9">MAHUQ-54</strain>
    </source>
</reference>
<dbReference type="RefSeq" id="WP_332289659.1">
    <property type="nucleotide sequence ID" value="NZ_JAZIBG010000028.1"/>
</dbReference>
<dbReference type="PANTHER" id="PTHR30213">
    <property type="entry name" value="INNER MEMBRANE PROTEIN YHJD"/>
    <property type="match status" value="1"/>
</dbReference>
<comment type="subcellular location">
    <subcellularLocation>
        <location evidence="1">Cell membrane</location>
        <topology evidence="1">Multi-pass membrane protein</topology>
    </subcellularLocation>
</comment>
<evidence type="ECO:0000256" key="7">
    <source>
        <dbReference type="SAM" id="Phobius"/>
    </source>
</evidence>
<evidence type="ECO:0000256" key="5">
    <source>
        <dbReference type="ARBA" id="ARBA00023136"/>
    </source>
</evidence>
<keyword evidence="3 7" id="KW-0812">Transmembrane</keyword>
<feature type="transmembrane region" description="Helical" evidence="7">
    <location>
        <begin position="247"/>
        <end position="268"/>
    </location>
</feature>
<dbReference type="InterPro" id="IPR017039">
    <property type="entry name" value="Virul_fac_BrkB"/>
</dbReference>
<evidence type="ECO:0000313" key="8">
    <source>
        <dbReference type="EMBL" id="MEF7614630.1"/>
    </source>
</evidence>
<feature type="region of interest" description="Disordered" evidence="6">
    <location>
        <begin position="1"/>
        <end position="22"/>
    </location>
</feature>
<feature type="transmembrane region" description="Helical" evidence="7">
    <location>
        <begin position="60"/>
        <end position="83"/>
    </location>
</feature>
<dbReference type="Proteomes" id="UP001336250">
    <property type="component" value="Unassembled WGS sequence"/>
</dbReference>
<evidence type="ECO:0000256" key="4">
    <source>
        <dbReference type="ARBA" id="ARBA00022989"/>
    </source>
</evidence>
<feature type="transmembrane region" description="Helical" evidence="7">
    <location>
        <begin position="288"/>
        <end position="310"/>
    </location>
</feature>
<evidence type="ECO:0000256" key="6">
    <source>
        <dbReference type="SAM" id="MobiDB-lite"/>
    </source>
</evidence>
<keyword evidence="9" id="KW-1185">Reference proteome</keyword>